<feature type="region of interest" description="Disordered" evidence="1">
    <location>
        <begin position="137"/>
        <end position="174"/>
    </location>
</feature>
<organism evidence="2 3">
    <name type="scientific">Paralvinella palmiformis</name>
    <dbReference type="NCBI Taxonomy" id="53620"/>
    <lineage>
        <taxon>Eukaryota</taxon>
        <taxon>Metazoa</taxon>
        <taxon>Spiralia</taxon>
        <taxon>Lophotrochozoa</taxon>
        <taxon>Annelida</taxon>
        <taxon>Polychaeta</taxon>
        <taxon>Sedentaria</taxon>
        <taxon>Canalipalpata</taxon>
        <taxon>Terebellida</taxon>
        <taxon>Terebelliformia</taxon>
        <taxon>Alvinellidae</taxon>
        <taxon>Paralvinella</taxon>
    </lineage>
</organism>
<dbReference type="EMBL" id="JAODUP010000045">
    <property type="protein sequence ID" value="KAK2165816.1"/>
    <property type="molecule type" value="Genomic_DNA"/>
</dbReference>
<protein>
    <submittedName>
        <fullName evidence="2">Uncharacterized protein</fullName>
    </submittedName>
</protein>
<evidence type="ECO:0000313" key="2">
    <source>
        <dbReference type="EMBL" id="KAK2165816.1"/>
    </source>
</evidence>
<evidence type="ECO:0000313" key="3">
    <source>
        <dbReference type="Proteomes" id="UP001208570"/>
    </source>
</evidence>
<name>A0AAD9K7A1_9ANNE</name>
<keyword evidence="3" id="KW-1185">Reference proteome</keyword>
<proteinExistence type="predicted"/>
<comment type="caution">
    <text evidence="2">The sequence shown here is derived from an EMBL/GenBank/DDBJ whole genome shotgun (WGS) entry which is preliminary data.</text>
</comment>
<reference evidence="2" key="1">
    <citation type="journal article" date="2023" name="Mol. Biol. Evol.">
        <title>Third-Generation Sequencing Reveals the Adaptive Role of the Epigenome in Three Deep-Sea Polychaetes.</title>
        <authorList>
            <person name="Perez M."/>
            <person name="Aroh O."/>
            <person name="Sun Y."/>
            <person name="Lan Y."/>
            <person name="Juniper S.K."/>
            <person name="Young C.R."/>
            <person name="Angers B."/>
            <person name="Qian P.Y."/>
        </authorList>
    </citation>
    <scope>NUCLEOTIDE SEQUENCE</scope>
    <source>
        <strain evidence="2">P08H-3</strain>
    </source>
</reference>
<gene>
    <name evidence="2" type="ORF">LSH36_45g11005</name>
</gene>
<sequence>MSAFNGKWKKVAVINLDHFNDVTFGPENQEAKDYFSQIMSCLDNEEHFYFHDNKSNRKCYNNGKLIANINSTFNEEELRKNFFGDVKVKLRLIGDYVIQKEEKYVKGLNPEWRFYFAETCVMSHQSLSRQGKSKYESPTAVEFGSRTPKSDHRQPWSLGVEHPSQITDSRGVWE</sequence>
<dbReference type="AlphaFoldDB" id="A0AAD9K7A1"/>
<accession>A0AAD9K7A1</accession>
<dbReference type="Proteomes" id="UP001208570">
    <property type="component" value="Unassembled WGS sequence"/>
</dbReference>
<evidence type="ECO:0000256" key="1">
    <source>
        <dbReference type="SAM" id="MobiDB-lite"/>
    </source>
</evidence>